<name>A0ABV8HRU9_9ACTN</name>
<organism evidence="4 5">
    <name type="scientific">Streptomyces polygonati</name>
    <dbReference type="NCBI Taxonomy" id="1617087"/>
    <lineage>
        <taxon>Bacteria</taxon>
        <taxon>Bacillati</taxon>
        <taxon>Actinomycetota</taxon>
        <taxon>Actinomycetes</taxon>
        <taxon>Kitasatosporales</taxon>
        <taxon>Streptomycetaceae</taxon>
        <taxon>Streptomyces</taxon>
    </lineage>
</organism>
<evidence type="ECO:0000256" key="1">
    <source>
        <dbReference type="SAM" id="MobiDB-lite"/>
    </source>
</evidence>
<comment type="caution">
    <text evidence="4">The sequence shown here is derived from an EMBL/GenBank/DDBJ whole genome shotgun (WGS) entry which is preliminary data.</text>
</comment>
<feature type="region of interest" description="Disordered" evidence="1">
    <location>
        <begin position="1"/>
        <end position="45"/>
    </location>
</feature>
<feature type="transmembrane region" description="Helical" evidence="2">
    <location>
        <begin position="56"/>
        <end position="78"/>
    </location>
</feature>
<keyword evidence="2" id="KW-0472">Membrane</keyword>
<feature type="domain" description="DUF7144" evidence="3">
    <location>
        <begin position="56"/>
        <end position="168"/>
    </location>
</feature>
<accession>A0ABV8HRU9</accession>
<proteinExistence type="predicted"/>
<keyword evidence="5" id="KW-1185">Reference proteome</keyword>
<dbReference type="InterPro" id="IPR055568">
    <property type="entry name" value="DUF7144"/>
</dbReference>
<evidence type="ECO:0000313" key="4">
    <source>
        <dbReference type="EMBL" id="MFC4033535.1"/>
    </source>
</evidence>
<dbReference type="Pfam" id="PF23636">
    <property type="entry name" value="DUF7144"/>
    <property type="match status" value="1"/>
</dbReference>
<evidence type="ECO:0000259" key="3">
    <source>
        <dbReference type="Pfam" id="PF23636"/>
    </source>
</evidence>
<feature type="transmembrane region" description="Helical" evidence="2">
    <location>
        <begin position="148"/>
        <end position="167"/>
    </location>
</feature>
<evidence type="ECO:0000256" key="2">
    <source>
        <dbReference type="SAM" id="Phobius"/>
    </source>
</evidence>
<dbReference type="RefSeq" id="WP_386430622.1">
    <property type="nucleotide sequence ID" value="NZ_JBHSBB010000013.1"/>
</dbReference>
<evidence type="ECO:0000313" key="5">
    <source>
        <dbReference type="Proteomes" id="UP001595765"/>
    </source>
</evidence>
<feature type="transmembrane region" description="Helical" evidence="2">
    <location>
        <begin position="123"/>
        <end position="142"/>
    </location>
</feature>
<feature type="compositionally biased region" description="Pro residues" evidence="1">
    <location>
        <begin position="1"/>
        <end position="32"/>
    </location>
</feature>
<dbReference type="EMBL" id="JBHSBB010000013">
    <property type="protein sequence ID" value="MFC4033535.1"/>
    <property type="molecule type" value="Genomic_DNA"/>
</dbReference>
<feature type="transmembrane region" description="Helical" evidence="2">
    <location>
        <begin position="98"/>
        <end position="118"/>
    </location>
</feature>
<protein>
    <recommendedName>
        <fullName evidence="3">DUF7144 domain-containing protein</fullName>
    </recommendedName>
</protein>
<dbReference type="Proteomes" id="UP001595765">
    <property type="component" value="Unassembled WGS sequence"/>
</dbReference>
<keyword evidence="2" id="KW-0812">Transmembrane</keyword>
<keyword evidence="2" id="KW-1133">Transmembrane helix</keyword>
<sequence>MSHQPPTAPPPPGAKPPGPTGPTPSGPTPSHTPPGGRHPHAHPGGGDHNAWAASGILFAGTLLVLAGVLAVLEGAVGIARDSVFTATHNYSYRFGVRAWGFVHLVIGAIAVVVGLGVLRGLVWARWTGILIAGVSLVANFMFLPFQPVWSVVQIAIDVFVIWALATYRPTHTRGGLL</sequence>
<gene>
    <name evidence="4" type="ORF">ACFO3J_18910</name>
</gene>
<reference evidence="5" key="1">
    <citation type="journal article" date="2019" name="Int. J. Syst. Evol. Microbiol.">
        <title>The Global Catalogue of Microorganisms (GCM) 10K type strain sequencing project: providing services to taxonomists for standard genome sequencing and annotation.</title>
        <authorList>
            <consortium name="The Broad Institute Genomics Platform"/>
            <consortium name="The Broad Institute Genome Sequencing Center for Infectious Disease"/>
            <person name="Wu L."/>
            <person name="Ma J."/>
        </authorList>
    </citation>
    <scope>NUCLEOTIDE SEQUENCE [LARGE SCALE GENOMIC DNA]</scope>
    <source>
        <strain evidence="5">CGMCC 4.7237</strain>
    </source>
</reference>